<evidence type="ECO:0000313" key="6">
    <source>
        <dbReference type="Proteomes" id="UP001418796"/>
    </source>
</evidence>
<accession>A0ABU9VL94</accession>
<dbReference type="InterPro" id="IPR036907">
    <property type="entry name" value="5'-Nucleotdase_C_sf"/>
</dbReference>
<reference evidence="5 6" key="1">
    <citation type="submission" date="2024-03" db="EMBL/GenBank/DDBJ databases">
        <title>Bacilli Hybrid Assemblies.</title>
        <authorList>
            <person name="Kovac J."/>
        </authorList>
    </citation>
    <scope>NUCLEOTIDE SEQUENCE [LARGE SCALE GENOMIC DNA]</scope>
    <source>
        <strain evidence="5 6">FSL R7-0666</strain>
    </source>
</reference>
<dbReference type="Gene3D" id="3.90.780.10">
    <property type="entry name" value="5'-Nucleotidase, C-terminal domain"/>
    <property type="match status" value="1"/>
</dbReference>
<gene>
    <name evidence="5" type="ORF">MKY91_15760</name>
</gene>
<dbReference type="InterPro" id="IPR029052">
    <property type="entry name" value="Metallo-depent_PP-like"/>
</dbReference>
<dbReference type="Gene3D" id="3.60.21.10">
    <property type="match status" value="1"/>
</dbReference>
<dbReference type="Pfam" id="PF02872">
    <property type="entry name" value="5_nucleotid_C"/>
    <property type="match status" value="1"/>
</dbReference>
<dbReference type="PIRSF" id="PIRSF036361">
    <property type="entry name" value="YunD"/>
    <property type="match status" value="1"/>
</dbReference>
<protein>
    <submittedName>
        <fullName evidence="5">Bifunctional UDP-sugar hydrolase/5'-nucleotidase</fullName>
    </submittedName>
</protein>
<evidence type="ECO:0000256" key="2">
    <source>
        <dbReference type="RuleBase" id="RU362119"/>
    </source>
</evidence>
<dbReference type="PANTHER" id="PTHR11575:SF23">
    <property type="entry name" value="5-NUCLEOTIDASE FAMILY PROTEIN"/>
    <property type="match status" value="1"/>
</dbReference>
<keyword evidence="1" id="KW-0732">Signal</keyword>
<evidence type="ECO:0000313" key="5">
    <source>
        <dbReference type="EMBL" id="MEN0644608.1"/>
    </source>
</evidence>
<comment type="caution">
    <text evidence="5">The sequence shown here is derived from an EMBL/GenBank/DDBJ whole genome shotgun (WGS) entry which is preliminary data.</text>
</comment>
<evidence type="ECO:0000259" key="4">
    <source>
        <dbReference type="Pfam" id="PF02872"/>
    </source>
</evidence>
<dbReference type="InterPro" id="IPR008334">
    <property type="entry name" value="5'-Nucleotdase_C"/>
</dbReference>
<dbReference type="GO" id="GO:0016787">
    <property type="term" value="F:hydrolase activity"/>
    <property type="evidence" value="ECO:0007669"/>
    <property type="project" value="UniProtKB-KW"/>
</dbReference>
<dbReference type="Pfam" id="PF00149">
    <property type="entry name" value="Metallophos"/>
    <property type="match status" value="1"/>
</dbReference>
<evidence type="ECO:0000259" key="3">
    <source>
        <dbReference type="Pfam" id="PF00149"/>
    </source>
</evidence>
<dbReference type="RefSeq" id="WP_343131266.1">
    <property type="nucleotide sequence ID" value="NZ_JBCITK010000001.1"/>
</dbReference>
<sequence>MREKVLTLFHTNDIHSDFNQWPGIVRYVKEHRTKDSLFLDLGDHADRSNPITEATEGMANMELLNIAGVDFATIGNNEGVTFSKDQLDTLYEKASFPILLANLLNEDGTQPSWSIQSSIKVMEDGLRIGLFGVTAPLSHFYEKLGWTVVDLTTCIKKEIEKLQPQVDAIILLSHLGLFKDEQIAEEIDGIDVIIGAHTHHVMDQGKRVGNTLIVQAGKHGHYLGEVTLTFNLDHRLTSSQAILHETKEMVADPDTIQYLEHARERSDDILKQPLATLPEPLPVDWFRETTATRLLCDGVTEWCGESIGMMNAGVLLSDLPKGQLTRGAIHRICPHPINPCVIQLSGSELWTTIERASSLKLINLELKGFGFRGQVLGKMIYTGISVILDPDDEEKVVSISVLGKPIDPKATYSLATLDMYTFGFLYPELTDSEDKNYLMPEFLRDILAWKLNQQ</sequence>
<dbReference type="SUPFAM" id="SSF55816">
    <property type="entry name" value="5'-nucleotidase (syn. UDP-sugar hydrolase), C-terminal domain"/>
    <property type="match status" value="1"/>
</dbReference>
<dbReference type="InterPro" id="IPR004843">
    <property type="entry name" value="Calcineurin-like_PHP"/>
</dbReference>
<proteinExistence type="inferred from homology"/>
<organism evidence="5 6">
    <name type="scientific">Alkalicoccobacillus gibsonii</name>
    <dbReference type="NCBI Taxonomy" id="79881"/>
    <lineage>
        <taxon>Bacteria</taxon>
        <taxon>Bacillati</taxon>
        <taxon>Bacillota</taxon>
        <taxon>Bacilli</taxon>
        <taxon>Bacillales</taxon>
        <taxon>Bacillaceae</taxon>
        <taxon>Alkalicoccobacillus</taxon>
    </lineage>
</organism>
<dbReference type="PANTHER" id="PTHR11575">
    <property type="entry name" value="5'-NUCLEOTIDASE-RELATED"/>
    <property type="match status" value="1"/>
</dbReference>
<feature type="domain" description="Calcineurin-like phosphoesterase" evidence="3">
    <location>
        <begin position="7"/>
        <end position="200"/>
    </location>
</feature>
<feature type="domain" description="5'-Nucleotidase C-terminal" evidence="4">
    <location>
        <begin position="284"/>
        <end position="419"/>
    </location>
</feature>
<dbReference type="InterPro" id="IPR006179">
    <property type="entry name" value="5_nucleotidase/apyrase"/>
</dbReference>
<dbReference type="PRINTS" id="PR01607">
    <property type="entry name" value="APYRASEFAMLY"/>
</dbReference>
<dbReference type="Proteomes" id="UP001418796">
    <property type="component" value="Unassembled WGS sequence"/>
</dbReference>
<comment type="similarity">
    <text evidence="2">Belongs to the 5'-nucleotidase family.</text>
</comment>
<name>A0ABU9VL94_9BACI</name>
<dbReference type="EMBL" id="JBCITK010000001">
    <property type="protein sequence ID" value="MEN0644608.1"/>
    <property type="molecule type" value="Genomic_DNA"/>
</dbReference>
<keyword evidence="2" id="KW-0547">Nucleotide-binding</keyword>
<dbReference type="SUPFAM" id="SSF56300">
    <property type="entry name" value="Metallo-dependent phosphatases"/>
    <property type="match status" value="1"/>
</dbReference>
<keyword evidence="6" id="KW-1185">Reference proteome</keyword>
<evidence type="ECO:0000256" key="1">
    <source>
        <dbReference type="ARBA" id="ARBA00022729"/>
    </source>
</evidence>
<keyword evidence="2 5" id="KW-0378">Hydrolase</keyword>
<dbReference type="CDD" id="cd00845">
    <property type="entry name" value="MPP_UshA_N_like"/>
    <property type="match status" value="1"/>
</dbReference>
<dbReference type="InterPro" id="IPR011240">
    <property type="entry name" value="Pesterase_YunD"/>
</dbReference>